<dbReference type="SMART" id="SM00577">
    <property type="entry name" value="CPDc"/>
    <property type="match status" value="1"/>
</dbReference>
<dbReference type="GO" id="GO:0008420">
    <property type="term" value="F:RNA polymerase II CTD heptapeptide repeat phosphatase activity"/>
    <property type="evidence" value="ECO:0007669"/>
    <property type="project" value="UniProtKB-UniRule"/>
</dbReference>
<comment type="catalytic activity">
    <reaction evidence="5 6">
        <text>O-phospho-L-threonyl-[protein] + H2O = L-threonyl-[protein] + phosphate</text>
        <dbReference type="Rhea" id="RHEA:47004"/>
        <dbReference type="Rhea" id="RHEA-COMP:11060"/>
        <dbReference type="Rhea" id="RHEA-COMP:11605"/>
        <dbReference type="ChEBI" id="CHEBI:15377"/>
        <dbReference type="ChEBI" id="CHEBI:30013"/>
        <dbReference type="ChEBI" id="CHEBI:43474"/>
        <dbReference type="ChEBI" id="CHEBI:61977"/>
        <dbReference type="EC" id="3.1.3.16"/>
    </reaction>
</comment>
<reference evidence="10" key="1">
    <citation type="submission" date="2014-05" db="EMBL/GenBank/DDBJ databases">
        <title>The transcriptome of the halophilic microalga Tetraselmis sp. GSL018 isolated from the Great Salt Lake, Utah.</title>
        <authorList>
            <person name="Jinkerson R.E."/>
            <person name="D'Adamo S."/>
            <person name="Posewitz M.C."/>
        </authorList>
    </citation>
    <scope>NUCLEOTIDE SEQUENCE</scope>
    <source>
        <strain evidence="10">GSL018</strain>
    </source>
</reference>
<feature type="compositionally biased region" description="Basic and acidic residues" evidence="7">
    <location>
        <begin position="68"/>
        <end position="96"/>
    </location>
</feature>
<protein>
    <recommendedName>
        <fullName evidence="6">RNA polymerase II C-terminal domain phosphatase-like</fullName>
        <ecNumber evidence="6">3.1.3.16</ecNumber>
    </recommendedName>
</protein>
<keyword evidence="2 6" id="KW-0378">Hydrolase</keyword>
<comment type="subcellular location">
    <subcellularLocation>
        <location evidence="1 6">Nucleus</location>
    </subcellularLocation>
</comment>
<dbReference type="InterPro" id="IPR023214">
    <property type="entry name" value="HAD_sf"/>
</dbReference>
<dbReference type="SMART" id="SM00292">
    <property type="entry name" value="BRCT"/>
    <property type="match status" value="1"/>
</dbReference>
<dbReference type="PANTHER" id="PTHR23081:SF36">
    <property type="entry name" value="RNA POLYMERASE II SUBUNIT A C-TERMINAL DOMAIN PHOSPHATASE"/>
    <property type="match status" value="1"/>
</dbReference>
<name>A0A061R1J6_9CHLO</name>
<evidence type="ECO:0000259" key="9">
    <source>
        <dbReference type="PROSITE" id="PS50969"/>
    </source>
</evidence>
<dbReference type="InterPro" id="IPR036412">
    <property type="entry name" value="HAD-like_sf"/>
</dbReference>
<dbReference type="InterPro" id="IPR039189">
    <property type="entry name" value="Fcp1"/>
</dbReference>
<dbReference type="Gene3D" id="3.40.50.10190">
    <property type="entry name" value="BRCT domain"/>
    <property type="match status" value="1"/>
</dbReference>
<dbReference type="CDD" id="cd07521">
    <property type="entry name" value="HAD_FCP1-like"/>
    <property type="match status" value="1"/>
</dbReference>
<evidence type="ECO:0000256" key="6">
    <source>
        <dbReference type="RuleBase" id="RU366066"/>
    </source>
</evidence>
<feature type="region of interest" description="Disordered" evidence="7">
    <location>
        <begin position="1"/>
        <end position="105"/>
    </location>
</feature>
<evidence type="ECO:0000313" key="10">
    <source>
        <dbReference type="EMBL" id="JAC65843.1"/>
    </source>
</evidence>
<feature type="compositionally biased region" description="Basic and acidic residues" evidence="7">
    <location>
        <begin position="44"/>
        <end position="61"/>
    </location>
</feature>
<comment type="catalytic activity">
    <reaction evidence="4 6">
        <text>O-phospho-L-seryl-[protein] + H2O = L-seryl-[protein] + phosphate</text>
        <dbReference type="Rhea" id="RHEA:20629"/>
        <dbReference type="Rhea" id="RHEA-COMP:9863"/>
        <dbReference type="Rhea" id="RHEA-COMP:11604"/>
        <dbReference type="ChEBI" id="CHEBI:15377"/>
        <dbReference type="ChEBI" id="CHEBI:29999"/>
        <dbReference type="ChEBI" id="CHEBI:43474"/>
        <dbReference type="ChEBI" id="CHEBI:83421"/>
        <dbReference type="EC" id="3.1.3.16"/>
    </reaction>
</comment>
<dbReference type="Pfam" id="PF03031">
    <property type="entry name" value="NIF"/>
    <property type="match status" value="1"/>
</dbReference>
<feature type="domain" description="BRCT" evidence="8">
    <location>
        <begin position="375"/>
        <end position="462"/>
    </location>
</feature>
<dbReference type="InterPro" id="IPR001357">
    <property type="entry name" value="BRCT_dom"/>
</dbReference>
<keyword evidence="3 6" id="KW-0539">Nucleus</keyword>
<dbReference type="PROSITE" id="PS50969">
    <property type="entry name" value="FCP1"/>
    <property type="match status" value="1"/>
</dbReference>
<dbReference type="NCBIfam" id="TIGR02250">
    <property type="entry name" value="FCP1_euk"/>
    <property type="match status" value="1"/>
</dbReference>
<dbReference type="Pfam" id="PF00533">
    <property type="entry name" value="BRCT"/>
    <property type="match status" value="1"/>
</dbReference>
<feature type="compositionally biased region" description="Basic and acidic residues" evidence="7">
    <location>
        <begin position="8"/>
        <end position="22"/>
    </location>
</feature>
<dbReference type="EMBL" id="GBEZ01020860">
    <property type="protein sequence ID" value="JAC65843.1"/>
    <property type="molecule type" value="Transcribed_RNA"/>
</dbReference>
<accession>A0A061R1J6</accession>
<gene>
    <name evidence="10" type="primary">CTDP1</name>
    <name evidence="10" type="ORF">TSPGSL018_15129</name>
</gene>
<dbReference type="AlphaFoldDB" id="A0A061R1J6"/>
<feature type="domain" description="FCP1 homology" evidence="9">
    <location>
        <begin position="160"/>
        <end position="334"/>
    </location>
</feature>
<dbReference type="PROSITE" id="PS50172">
    <property type="entry name" value="BRCT"/>
    <property type="match status" value="1"/>
</dbReference>
<dbReference type="EC" id="3.1.3.16" evidence="6"/>
<dbReference type="SUPFAM" id="SSF56784">
    <property type="entry name" value="HAD-like"/>
    <property type="match status" value="1"/>
</dbReference>
<dbReference type="PANTHER" id="PTHR23081">
    <property type="entry name" value="RNA POLYMERASE II CTD PHOSPHATASE"/>
    <property type="match status" value="1"/>
</dbReference>
<organism evidence="10">
    <name type="scientific">Tetraselmis sp. GSL018</name>
    <dbReference type="NCBI Taxonomy" id="582737"/>
    <lineage>
        <taxon>Eukaryota</taxon>
        <taxon>Viridiplantae</taxon>
        <taxon>Chlorophyta</taxon>
        <taxon>core chlorophytes</taxon>
        <taxon>Chlorodendrophyceae</taxon>
        <taxon>Chlorodendrales</taxon>
        <taxon>Chlorodendraceae</taxon>
        <taxon>Tetraselmis</taxon>
    </lineage>
</organism>
<evidence type="ECO:0000256" key="4">
    <source>
        <dbReference type="ARBA" id="ARBA00047761"/>
    </source>
</evidence>
<dbReference type="Gene3D" id="3.40.50.1000">
    <property type="entry name" value="HAD superfamily/HAD-like"/>
    <property type="match status" value="1"/>
</dbReference>
<dbReference type="InterPro" id="IPR011947">
    <property type="entry name" value="FCP1_euk"/>
</dbReference>
<comment type="function">
    <text evidence="6">This promotes the activity of RNA polymerase II.</text>
</comment>
<evidence type="ECO:0000256" key="1">
    <source>
        <dbReference type="ARBA" id="ARBA00004123"/>
    </source>
</evidence>
<evidence type="ECO:0000256" key="2">
    <source>
        <dbReference type="ARBA" id="ARBA00022801"/>
    </source>
</evidence>
<dbReference type="InterPro" id="IPR036420">
    <property type="entry name" value="BRCT_dom_sf"/>
</dbReference>
<dbReference type="InterPro" id="IPR004274">
    <property type="entry name" value="FCP1_dom"/>
</dbReference>
<evidence type="ECO:0000256" key="7">
    <source>
        <dbReference type="SAM" id="MobiDB-lite"/>
    </source>
</evidence>
<feature type="compositionally biased region" description="Low complexity" evidence="7">
    <location>
        <begin position="23"/>
        <end position="34"/>
    </location>
</feature>
<dbReference type="CDD" id="cd17729">
    <property type="entry name" value="BRCT_CTDP1"/>
    <property type="match status" value="1"/>
</dbReference>
<dbReference type="GO" id="GO:0005634">
    <property type="term" value="C:nucleus"/>
    <property type="evidence" value="ECO:0007669"/>
    <property type="project" value="UniProtKB-SubCell"/>
</dbReference>
<sequence length="488" mass="54093">MSASDDEGERHSAQSLSSKHEVSASSSGKSPSGSEMDMAAVFEEELRRQSHSGDDCSEVRQETAQNLAEEHAGDSRPEPEVREKEKRQKLSDDEKQSGTGAECPPHPAYFGGMCVRCGASKDKDDGGASSSVALSYIHVGLEVSKGEAKRLRDERSRELTSSRKLLLVLDLDHTLLNSTREVNVASAQDRLAKWTESEATGGEDRRLLYHLPHMRMWTKLRPFVKEFLAAVSPMFELYIYTMGNRDYAYQMASVLDPGGKFFNQRIISQNESTERLSKSLDIVLCSESKVLIVDDTDGVWPNHRGNLVRIERYLFFPDSPGHFGLGCSSLLDAGRDEDAHSGALANTLRVLREVHRIYFEEGRDDRDVRRGLAAVKRRVLEGCQLVLSRAFPDHHPLTQLAKELGAICSQEVHAGATHVVAGSLGTEKVRWAEANGVHVVNPRWIEASAHQWYRAEETKYKVDEQSCAEVTNWGEDAKRSIAAAAGGG</sequence>
<evidence type="ECO:0000256" key="3">
    <source>
        <dbReference type="ARBA" id="ARBA00023242"/>
    </source>
</evidence>
<dbReference type="SUPFAM" id="SSF52113">
    <property type="entry name" value="BRCT domain"/>
    <property type="match status" value="1"/>
</dbReference>
<evidence type="ECO:0000256" key="5">
    <source>
        <dbReference type="ARBA" id="ARBA00048336"/>
    </source>
</evidence>
<proteinExistence type="predicted"/>
<evidence type="ECO:0000259" key="8">
    <source>
        <dbReference type="PROSITE" id="PS50172"/>
    </source>
</evidence>